<protein>
    <submittedName>
        <fullName evidence="3">LTXXQ motif family protein</fullName>
    </submittedName>
</protein>
<feature type="signal peptide" evidence="2">
    <location>
        <begin position="1"/>
        <end position="26"/>
    </location>
</feature>
<evidence type="ECO:0000256" key="1">
    <source>
        <dbReference type="SAM" id="MobiDB-lite"/>
    </source>
</evidence>
<dbReference type="Pfam" id="PF07813">
    <property type="entry name" value="LTXXQ"/>
    <property type="match status" value="1"/>
</dbReference>
<evidence type="ECO:0000313" key="4">
    <source>
        <dbReference type="Proteomes" id="UP000197065"/>
    </source>
</evidence>
<keyword evidence="2" id="KW-0732">Signal</keyword>
<feature type="compositionally biased region" description="Pro residues" evidence="1">
    <location>
        <begin position="151"/>
        <end position="164"/>
    </location>
</feature>
<accession>A0A212S064</accession>
<evidence type="ECO:0000256" key="2">
    <source>
        <dbReference type="SAM" id="SignalP"/>
    </source>
</evidence>
<sequence>MKISTKLLAVPALALALGGATLPALAQEAPGAPPMHGPSPAVMEHLREGRIAFIEKSLALTPEQQPYWQKVADLLRSEPMRPERPAFKNGEHPELSTMLADRSQHMAARAAAQAKLAEALKPLEASLSPEQKDTLRAAFFVSSPGGEHGPGPGPGPMPGMPEHG</sequence>
<dbReference type="RefSeq" id="WP_165769691.1">
    <property type="nucleotide sequence ID" value="NZ_FYEH01000018.1"/>
</dbReference>
<dbReference type="EMBL" id="FYEH01000018">
    <property type="protein sequence ID" value="SNB78360.1"/>
    <property type="molecule type" value="Genomic_DNA"/>
</dbReference>
<gene>
    <name evidence="3" type="ORF">SAMN07250955_11852</name>
</gene>
<keyword evidence="4" id="KW-1185">Reference proteome</keyword>
<reference evidence="3 4" key="1">
    <citation type="submission" date="2017-06" db="EMBL/GenBank/DDBJ databases">
        <authorList>
            <person name="Kim H.J."/>
            <person name="Triplett B.A."/>
        </authorList>
    </citation>
    <scope>NUCLEOTIDE SEQUENCE [LARGE SCALE GENOMIC DNA]</scope>
    <source>
        <strain evidence="3 4">B29T1</strain>
    </source>
</reference>
<proteinExistence type="predicted"/>
<dbReference type="AlphaFoldDB" id="A0A212S064"/>
<organism evidence="3 4">
    <name type="scientific">Arboricoccus pini</name>
    <dbReference type="NCBI Taxonomy" id="1963835"/>
    <lineage>
        <taxon>Bacteria</taxon>
        <taxon>Pseudomonadati</taxon>
        <taxon>Pseudomonadota</taxon>
        <taxon>Alphaproteobacteria</taxon>
        <taxon>Geminicoccales</taxon>
        <taxon>Geminicoccaceae</taxon>
        <taxon>Arboricoccus</taxon>
    </lineage>
</organism>
<dbReference type="Proteomes" id="UP000197065">
    <property type="component" value="Unassembled WGS sequence"/>
</dbReference>
<evidence type="ECO:0000313" key="3">
    <source>
        <dbReference type="EMBL" id="SNB78360.1"/>
    </source>
</evidence>
<feature type="chain" id="PRO_5013233707" evidence="2">
    <location>
        <begin position="27"/>
        <end position="164"/>
    </location>
</feature>
<feature type="region of interest" description="Disordered" evidence="1">
    <location>
        <begin position="141"/>
        <end position="164"/>
    </location>
</feature>
<name>A0A212S064_9PROT</name>
<dbReference type="GO" id="GO:0042597">
    <property type="term" value="C:periplasmic space"/>
    <property type="evidence" value="ECO:0007669"/>
    <property type="project" value="InterPro"/>
</dbReference>
<dbReference type="InterPro" id="IPR012899">
    <property type="entry name" value="LTXXQ"/>
</dbReference>